<evidence type="ECO:0000256" key="6">
    <source>
        <dbReference type="HAMAP-Rule" id="MF_00074"/>
    </source>
</evidence>
<dbReference type="PANTHER" id="PTHR31760:SF0">
    <property type="entry name" value="S-ADENOSYL-L-METHIONINE-DEPENDENT METHYLTRANSFERASES SUPERFAMILY PROTEIN"/>
    <property type="match status" value="1"/>
</dbReference>
<feature type="binding site" evidence="6">
    <location>
        <begin position="120"/>
        <end position="121"/>
    </location>
    <ligand>
        <name>S-adenosyl-L-methionine</name>
        <dbReference type="ChEBI" id="CHEBI:59789"/>
    </ligand>
</feature>
<keyword evidence="3 6" id="KW-0489">Methyltransferase</keyword>
<dbReference type="HAMAP" id="MF_00074">
    <property type="entry name" value="16SrRNA_methyltr_G"/>
    <property type="match status" value="1"/>
</dbReference>
<keyword evidence="5 6" id="KW-0949">S-adenosyl-L-methionine</keyword>
<dbReference type="GO" id="GO:0070043">
    <property type="term" value="F:rRNA (guanine-N7-)-methyltransferase activity"/>
    <property type="evidence" value="ECO:0007669"/>
    <property type="project" value="UniProtKB-UniRule"/>
</dbReference>
<feature type="binding site" evidence="6">
    <location>
        <position position="134"/>
    </location>
    <ligand>
        <name>S-adenosyl-L-methionine</name>
        <dbReference type="ChEBI" id="CHEBI:59789"/>
    </ligand>
</feature>
<feature type="binding site" evidence="6">
    <location>
        <position position="76"/>
    </location>
    <ligand>
        <name>S-adenosyl-L-methionine</name>
        <dbReference type="ChEBI" id="CHEBI:59789"/>
    </ligand>
</feature>
<proteinExistence type="inferred from homology"/>
<organism evidence="7 8">
    <name type="scientific">Defluviicoccus vanus</name>
    <dbReference type="NCBI Taxonomy" id="111831"/>
    <lineage>
        <taxon>Bacteria</taxon>
        <taxon>Pseudomonadati</taxon>
        <taxon>Pseudomonadota</taxon>
        <taxon>Alphaproteobacteria</taxon>
        <taxon>Rhodospirillales</taxon>
        <taxon>Rhodospirillaceae</taxon>
        <taxon>Defluviicoccus</taxon>
    </lineage>
</organism>
<protein>
    <recommendedName>
        <fullName evidence="6">Ribosomal RNA small subunit methyltransferase G</fullName>
        <ecNumber evidence="6">2.1.1.170</ecNumber>
    </recommendedName>
    <alternativeName>
        <fullName evidence="6">16S rRNA 7-methylguanosine methyltransferase</fullName>
        <shortName evidence="6">16S rRNA m7G methyltransferase</shortName>
    </alternativeName>
</protein>
<dbReference type="SUPFAM" id="SSF53335">
    <property type="entry name" value="S-adenosyl-L-methionine-dependent methyltransferases"/>
    <property type="match status" value="1"/>
</dbReference>
<dbReference type="RefSeq" id="WP_223292081.1">
    <property type="nucleotide sequence ID" value="NZ_CP053923.1"/>
</dbReference>
<comment type="subcellular location">
    <subcellularLocation>
        <location evidence="6">Cytoplasm</location>
    </subcellularLocation>
</comment>
<dbReference type="Gene3D" id="3.40.50.150">
    <property type="entry name" value="Vaccinia Virus protein VP39"/>
    <property type="match status" value="1"/>
</dbReference>
<accession>A0A7H1N6B2</accession>
<evidence type="ECO:0000313" key="7">
    <source>
        <dbReference type="EMBL" id="QNT71248.1"/>
    </source>
</evidence>
<dbReference type="InterPro" id="IPR003682">
    <property type="entry name" value="rRNA_ssu_MeTfrase_G"/>
</dbReference>
<dbReference type="NCBIfam" id="TIGR00138">
    <property type="entry name" value="rsmG_gidB"/>
    <property type="match status" value="1"/>
</dbReference>
<gene>
    <name evidence="6 7" type="primary">rsmG</name>
    <name evidence="7" type="ORF">HQ394_10065</name>
</gene>
<evidence type="ECO:0000313" key="8">
    <source>
        <dbReference type="Proteomes" id="UP000516369"/>
    </source>
</evidence>
<comment type="function">
    <text evidence="6">Specifically methylates the N7 position of guanine in position 527 of 16S rRNA.</text>
</comment>
<dbReference type="EC" id="2.1.1.170" evidence="6"/>
<comment type="caution">
    <text evidence="6">Lacks conserved residue(s) required for the propagation of feature annotation.</text>
</comment>
<name>A0A7H1N6B2_9PROT</name>
<evidence type="ECO:0000256" key="4">
    <source>
        <dbReference type="ARBA" id="ARBA00022679"/>
    </source>
</evidence>
<sequence>MSPDDFQALVPIDTATLERLHAYLDLLAHWQRRINLVGASTLADPWRRHILDSAQLLPRLPASPSPLFDLGSGAGFPGLVLAILSHLPATLVDSDARKCAFLREAARLTDAPVAVCNQRIEALPAASARVITARALSPLDRLLPVIAPILQPDGLVILLKGRRIAEELTLASKAWKMRAHTVASLSDPDGCVVTLQEIEPRHDP</sequence>
<dbReference type="KEGG" id="dvn:HQ394_10065"/>
<keyword evidence="1 6" id="KW-0963">Cytoplasm</keyword>
<evidence type="ECO:0000256" key="5">
    <source>
        <dbReference type="ARBA" id="ARBA00022691"/>
    </source>
</evidence>
<dbReference type="EMBL" id="CP053923">
    <property type="protein sequence ID" value="QNT71248.1"/>
    <property type="molecule type" value="Genomic_DNA"/>
</dbReference>
<evidence type="ECO:0000256" key="3">
    <source>
        <dbReference type="ARBA" id="ARBA00022603"/>
    </source>
</evidence>
<keyword evidence="2 6" id="KW-0698">rRNA processing</keyword>
<dbReference type="PANTHER" id="PTHR31760">
    <property type="entry name" value="S-ADENOSYL-L-METHIONINE-DEPENDENT METHYLTRANSFERASES SUPERFAMILY PROTEIN"/>
    <property type="match status" value="1"/>
</dbReference>
<dbReference type="InterPro" id="IPR029063">
    <property type="entry name" value="SAM-dependent_MTases_sf"/>
</dbReference>
<dbReference type="Proteomes" id="UP000516369">
    <property type="component" value="Chromosome"/>
</dbReference>
<dbReference type="GO" id="GO:0005829">
    <property type="term" value="C:cytosol"/>
    <property type="evidence" value="ECO:0007669"/>
    <property type="project" value="TreeGrafter"/>
</dbReference>
<dbReference type="PIRSF" id="PIRSF003078">
    <property type="entry name" value="GidB"/>
    <property type="match status" value="1"/>
</dbReference>
<keyword evidence="4 6" id="KW-0808">Transferase</keyword>
<evidence type="ECO:0000256" key="2">
    <source>
        <dbReference type="ARBA" id="ARBA00022552"/>
    </source>
</evidence>
<comment type="similarity">
    <text evidence="6">Belongs to the methyltransferase superfamily. RNA methyltransferase RsmG family.</text>
</comment>
<dbReference type="AlphaFoldDB" id="A0A7H1N6B2"/>
<evidence type="ECO:0000256" key="1">
    <source>
        <dbReference type="ARBA" id="ARBA00022490"/>
    </source>
</evidence>
<dbReference type="Pfam" id="PF02527">
    <property type="entry name" value="GidB"/>
    <property type="match status" value="1"/>
</dbReference>
<reference evidence="7 8" key="1">
    <citation type="submission" date="2020-05" db="EMBL/GenBank/DDBJ databases">
        <title>Complete closed genome sequence of Defluviicoccus vanus.</title>
        <authorList>
            <person name="Bessarab I."/>
            <person name="Arumugam K."/>
            <person name="Maszenan A.M."/>
            <person name="Seviour R.J."/>
            <person name="Williams R.B."/>
        </authorList>
    </citation>
    <scope>NUCLEOTIDE SEQUENCE [LARGE SCALE GENOMIC DNA]</scope>
    <source>
        <strain evidence="7 8">Ben 114</strain>
    </source>
</reference>
<comment type="catalytic activity">
    <reaction evidence="6">
        <text>guanosine(527) in 16S rRNA + S-adenosyl-L-methionine = N(7)-methylguanosine(527) in 16S rRNA + S-adenosyl-L-homocysteine</text>
        <dbReference type="Rhea" id="RHEA:42732"/>
        <dbReference type="Rhea" id="RHEA-COMP:10209"/>
        <dbReference type="Rhea" id="RHEA-COMP:10210"/>
        <dbReference type="ChEBI" id="CHEBI:57856"/>
        <dbReference type="ChEBI" id="CHEBI:59789"/>
        <dbReference type="ChEBI" id="CHEBI:74269"/>
        <dbReference type="ChEBI" id="CHEBI:74480"/>
        <dbReference type="EC" id="2.1.1.170"/>
    </reaction>
</comment>
<feature type="binding site" evidence="6">
    <location>
        <position position="71"/>
    </location>
    <ligand>
        <name>S-adenosyl-L-methionine</name>
        <dbReference type="ChEBI" id="CHEBI:59789"/>
    </ligand>
</feature>
<keyword evidence="8" id="KW-1185">Reference proteome</keyword>